<dbReference type="SUPFAM" id="SSF82185">
    <property type="entry name" value="Histone H3 K4-specific methyltransferase SET7/9 N-terminal domain"/>
    <property type="match status" value="1"/>
</dbReference>
<keyword evidence="3" id="KW-1185">Reference proteome</keyword>
<evidence type="ECO:0000313" key="3">
    <source>
        <dbReference type="Proteomes" id="UP001652600"/>
    </source>
</evidence>
<feature type="compositionally biased region" description="Polar residues" evidence="2">
    <location>
        <begin position="7"/>
        <end position="16"/>
    </location>
</feature>
<accession>A0A1S3C8V4</accession>
<feature type="compositionally biased region" description="Low complexity" evidence="2">
    <location>
        <begin position="29"/>
        <end position="39"/>
    </location>
</feature>
<proteinExistence type="predicted"/>
<name>A0A1S3C8V4_CUCME</name>
<dbReference type="Proteomes" id="UP001652600">
    <property type="component" value="Chromosome 11"/>
</dbReference>
<dbReference type="KEGG" id="cmo:103497973"/>
<reference evidence="4" key="1">
    <citation type="submission" date="2025-08" db="UniProtKB">
        <authorList>
            <consortium name="RefSeq"/>
        </authorList>
    </citation>
    <scope>IDENTIFICATION</scope>
    <source>
        <tissue evidence="4">Stem</tissue>
    </source>
</reference>
<dbReference type="AlphaFoldDB" id="A0A1S3C8V4"/>
<dbReference type="InterPro" id="IPR003409">
    <property type="entry name" value="MORN"/>
</dbReference>
<dbReference type="GO" id="GO:0016020">
    <property type="term" value="C:membrane"/>
    <property type="evidence" value="ECO:0007669"/>
    <property type="project" value="UniProtKB-ARBA"/>
</dbReference>
<feature type="compositionally biased region" description="Polar residues" evidence="2">
    <location>
        <begin position="700"/>
        <end position="710"/>
    </location>
</feature>
<dbReference type="RefSeq" id="XP_008458623.2">
    <property type="nucleotide sequence ID" value="XM_008460401.3"/>
</dbReference>
<feature type="compositionally biased region" description="Basic and acidic residues" evidence="2">
    <location>
        <begin position="629"/>
        <end position="642"/>
    </location>
</feature>
<dbReference type="eggNOG" id="ENOG502QVAX">
    <property type="taxonomic scope" value="Eukaryota"/>
</dbReference>
<feature type="region of interest" description="Disordered" evidence="2">
    <location>
        <begin position="628"/>
        <end position="710"/>
    </location>
</feature>
<dbReference type="GeneID" id="103497973"/>
<organism evidence="3 4">
    <name type="scientific">Cucumis melo</name>
    <name type="common">Muskmelon</name>
    <dbReference type="NCBI Taxonomy" id="3656"/>
    <lineage>
        <taxon>Eukaryota</taxon>
        <taxon>Viridiplantae</taxon>
        <taxon>Streptophyta</taxon>
        <taxon>Embryophyta</taxon>
        <taxon>Tracheophyta</taxon>
        <taxon>Spermatophyta</taxon>
        <taxon>Magnoliopsida</taxon>
        <taxon>eudicotyledons</taxon>
        <taxon>Gunneridae</taxon>
        <taxon>Pentapetalae</taxon>
        <taxon>rosids</taxon>
        <taxon>fabids</taxon>
        <taxon>Cucurbitales</taxon>
        <taxon>Cucurbitaceae</taxon>
        <taxon>Benincaseae</taxon>
        <taxon>Cucumis</taxon>
    </lineage>
</organism>
<keyword evidence="1" id="KW-0677">Repeat</keyword>
<evidence type="ECO:0000256" key="2">
    <source>
        <dbReference type="SAM" id="MobiDB-lite"/>
    </source>
</evidence>
<feature type="region of interest" description="Disordered" evidence="2">
    <location>
        <begin position="1"/>
        <end position="68"/>
    </location>
</feature>
<feature type="compositionally biased region" description="Acidic residues" evidence="2">
    <location>
        <begin position="663"/>
        <end position="677"/>
    </location>
</feature>
<evidence type="ECO:0000313" key="4">
    <source>
        <dbReference type="RefSeq" id="XP_008458623.2"/>
    </source>
</evidence>
<evidence type="ECO:0000256" key="1">
    <source>
        <dbReference type="ARBA" id="ARBA00022737"/>
    </source>
</evidence>
<dbReference type="PANTHER" id="PTHR43215:SF13">
    <property type="entry name" value="PROTEIN TIC 100"/>
    <property type="match status" value="1"/>
</dbReference>
<dbReference type="Gene3D" id="2.20.110.10">
    <property type="entry name" value="Histone H3 K4-specific methyltransferase SET7/9 N-terminal domain"/>
    <property type="match status" value="1"/>
</dbReference>
<dbReference type="InParanoid" id="A0A1S3C8V4"/>
<dbReference type="Pfam" id="PF02493">
    <property type="entry name" value="MORN"/>
    <property type="match status" value="3"/>
</dbReference>
<dbReference type="PANTHER" id="PTHR43215">
    <property type="entry name" value="RADIAL SPOKE HEAD 1 HOMOLOG"/>
    <property type="match status" value="1"/>
</dbReference>
<gene>
    <name evidence="4" type="primary">LOC103497973</name>
</gene>
<dbReference type="FunCoup" id="A0A1S3C8V4">
    <property type="interactions" value="1365"/>
</dbReference>
<protein>
    <submittedName>
        <fullName evidence="4">Protein TIC 100</fullName>
    </submittedName>
</protein>
<sequence>MAEDNPNEQTASQQEVQGEGENKQNEQYLDALSSDSSKSLYEHQYDSDDSSYYNEEENEPLDYGRRGVEMASLENTPESNFRLFSRALDSRRVKRRQELEDEDYELQEEIFDFPEDPEKWTEEDLQELWMDAPLYSMSVGWDPLWADEEEWELVTDEVERGNDPPIAPFYIPYRQPYPLIPDDNYDVSSPKAVIEELDRIEEFLRWVSYIFPDGSSYEGTVWDDVAHGKGVYVAEQGLVRYEGEWLQNNMEGHGVVEVDIPDIEPVPGSKLEEKMRAEGRTFARDFMDPEDKRWLEMDIEDSIQLAGGNYEIPFNERDEWIEHFGEKPETGRYRYAGEWKHARMHGCGVYEVNERTVWGRFYFGELLEDSTGCDENTSALHAGLAEVAAAKARMFVNKPDGMVREERGPYSDPQHPYFYEEEDTWMAPGFINQFYEVPDYWKTYVHEVDQEREMWLNSFYKAPLRLPMPAELEYWWEQDHIPEFVLVNKEPEPDPEDPSKHVYTEDPLILHTPTGRLINYIEDEEYGVRMFWQPPLKEGEDVDPEKVDFLPLGFDEFYGRAVTEKKENFLMRFVSGLENGLKSRLEKFEKWAEEKKKDSEMKKELIEKELELIEAEICLEETIEDMEEELKRKEEEEEKKVEMGLLDEDSTSSTNLDKKASVEEEDEEEDDYDDDTFDAPPSSFGSIAADQDPSKDQKPNKPTNSPFSTASLHFASRTPVSGVPSRLIQSIFPWTKGRSSLKASPSSCASRDYYSESLRSVCFPRMPSSKGSLKAVVPFQWQNKSSILHPSRKKLQLRPRAESHSYHLVSINSDKFTPCDDQFNETGGIRHSILSWHTPLDVLESYADTTKR</sequence>